<dbReference type="AlphaFoldDB" id="A0A4S8PUP5"/>
<name>A0A4S8PUP5_9HYPH</name>
<dbReference type="EMBL" id="STGU01000009">
    <property type="protein sequence ID" value="THV34131.1"/>
    <property type="molecule type" value="Genomic_DNA"/>
</dbReference>
<protein>
    <submittedName>
        <fullName evidence="1">Uncharacterized protein</fullName>
    </submittedName>
</protein>
<dbReference type="Proteomes" id="UP000307378">
    <property type="component" value="Unassembled WGS sequence"/>
</dbReference>
<gene>
    <name evidence="1" type="ORF">FAA86_16905</name>
</gene>
<dbReference type="RefSeq" id="WP_136542342.1">
    <property type="nucleotide sequence ID" value="NZ_STGU01000009.1"/>
</dbReference>
<reference evidence="1 2" key="1">
    <citation type="submission" date="2019-04" db="EMBL/GenBank/DDBJ databases">
        <title>genome sequence of strain W3.</title>
        <authorList>
            <person name="Gao J."/>
            <person name="Sun J."/>
        </authorList>
    </citation>
    <scope>NUCLEOTIDE SEQUENCE [LARGE SCALE GENOMIC DNA]</scope>
    <source>
        <strain evidence="1 2">W3</strain>
    </source>
</reference>
<proteinExistence type="predicted"/>
<evidence type="ECO:0000313" key="2">
    <source>
        <dbReference type="Proteomes" id="UP000307378"/>
    </source>
</evidence>
<sequence length="174" mass="18697">MNVQFIQSWRGALLIAAIVTIGASGYKAVFGPDAATRIAQVRASNMLPGGQPTQEMFSRQVAAATPYVSARITLRQMTQYLEGLNYEISWEPVDVGIFVMRAGGKDPLTQQNEEFSIQFIALDGPTKNGRVIGSFNGPAVGVEGMAYNRAIMSEAEIVQFLLSVVSGVSPAPLQ</sequence>
<accession>A0A4S8PUP5</accession>
<comment type="caution">
    <text evidence="1">The sequence shown here is derived from an EMBL/GenBank/DDBJ whole genome shotgun (WGS) entry which is preliminary data.</text>
</comment>
<organism evidence="1 2">
    <name type="scientific">Rhizobium rosettiformans W3</name>
    <dbReference type="NCBI Taxonomy" id="538378"/>
    <lineage>
        <taxon>Bacteria</taxon>
        <taxon>Pseudomonadati</taxon>
        <taxon>Pseudomonadota</taxon>
        <taxon>Alphaproteobacteria</taxon>
        <taxon>Hyphomicrobiales</taxon>
        <taxon>Rhizobiaceae</taxon>
        <taxon>Rhizobium/Agrobacterium group</taxon>
        <taxon>Rhizobium</taxon>
    </lineage>
</organism>
<evidence type="ECO:0000313" key="1">
    <source>
        <dbReference type="EMBL" id="THV34131.1"/>
    </source>
</evidence>